<evidence type="ECO:0000313" key="2">
    <source>
        <dbReference type="EMBL" id="KAF9070498.1"/>
    </source>
</evidence>
<reference evidence="2" key="1">
    <citation type="submission" date="2020-11" db="EMBL/GenBank/DDBJ databases">
        <authorList>
            <consortium name="DOE Joint Genome Institute"/>
            <person name="Ahrendt S."/>
            <person name="Riley R."/>
            <person name="Andreopoulos W."/>
            <person name="Labutti K."/>
            <person name="Pangilinan J."/>
            <person name="Ruiz-Duenas F.J."/>
            <person name="Barrasa J.M."/>
            <person name="Sanchez-Garcia M."/>
            <person name="Camarero S."/>
            <person name="Miyauchi S."/>
            <person name="Serrano A."/>
            <person name="Linde D."/>
            <person name="Babiker R."/>
            <person name="Drula E."/>
            <person name="Ayuso-Fernandez I."/>
            <person name="Pacheco R."/>
            <person name="Padilla G."/>
            <person name="Ferreira P."/>
            <person name="Barriuso J."/>
            <person name="Kellner H."/>
            <person name="Castanera R."/>
            <person name="Alfaro M."/>
            <person name="Ramirez L."/>
            <person name="Pisabarro A.G."/>
            <person name="Kuo A."/>
            <person name="Tritt A."/>
            <person name="Lipzen A."/>
            <person name="He G."/>
            <person name="Yan M."/>
            <person name="Ng V."/>
            <person name="Cullen D."/>
            <person name="Martin F."/>
            <person name="Rosso M.-N."/>
            <person name="Henrissat B."/>
            <person name="Hibbett D."/>
            <person name="Martinez A.T."/>
            <person name="Grigoriev I.V."/>
        </authorList>
    </citation>
    <scope>NUCLEOTIDE SEQUENCE</scope>
    <source>
        <strain evidence="2">AH 40177</strain>
    </source>
</reference>
<dbReference type="Proteomes" id="UP000772434">
    <property type="component" value="Unassembled WGS sequence"/>
</dbReference>
<proteinExistence type="predicted"/>
<accession>A0A9P5PWD5</accession>
<organism evidence="2 3">
    <name type="scientific">Rhodocollybia butyracea</name>
    <dbReference type="NCBI Taxonomy" id="206335"/>
    <lineage>
        <taxon>Eukaryota</taxon>
        <taxon>Fungi</taxon>
        <taxon>Dikarya</taxon>
        <taxon>Basidiomycota</taxon>
        <taxon>Agaricomycotina</taxon>
        <taxon>Agaricomycetes</taxon>
        <taxon>Agaricomycetidae</taxon>
        <taxon>Agaricales</taxon>
        <taxon>Marasmiineae</taxon>
        <taxon>Omphalotaceae</taxon>
        <taxon>Rhodocollybia</taxon>
    </lineage>
</organism>
<keyword evidence="1" id="KW-0472">Membrane</keyword>
<name>A0A9P5PWD5_9AGAR</name>
<protein>
    <submittedName>
        <fullName evidence="2">Uncharacterized protein</fullName>
    </submittedName>
</protein>
<gene>
    <name evidence="2" type="ORF">BDP27DRAFT_1362577</name>
</gene>
<evidence type="ECO:0000313" key="3">
    <source>
        <dbReference type="Proteomes" id="UP000772434"/>
    </source>
</evidence>
<evidence type="ECO:0000256" key="1">
    <source>
        <dbReference type="SAM" id="Phobius"/>
    </source>
</evidence>
<comment type="caution">
    <text evidence="2">The sequence shown here is derived from an EMBL/GenBank/DDBJ whole genome shotgun (WGS) entry which is preliminary data.</text>
</comment>
<dbReference type="AlphaFoldDB" id="A0A9P5PWD5"/>
<keyword evidence="3" id="KW-1185">Reference proteome</keyword>
<feature type="transmembrane region" description="Helical" evidence="1">
    <location>
        <begin position="41"/>
        <end position="60"/>
    </location>
</feature>
<sequence>MSIIKLHPLVIFILELWYLSFAFVITDGILGLTLFPDKLSFQAAKVFVHVLVAAIYIFFLTKFKRSLVEKSGREEGFKLYPSWVLTSMRPSSTSQVSIREDHDRTVRKLRDKIHEHRSYYKNVEETQAFGKKAVENYEILRGDIIMCVGHLERLKFKFPCVHQADRDMLDKAFEHILKTVPMPDDSSVS</sequence>
<keyword evidence="1" id="KW-1133">Transmembrane helix</keyword>
<keyword evidence="1" id="KW-0812">Transmembrane</keyword>
<feature type="transmembrane region" description="Helical" evidence="1">
    <location>
        <begin position="12"/>
        <end position="35"/>
    </location>
</feature>
<dbReference type="EMBL" id="JADNRY010000040">
    <property type="protein sequence ID" value="KAF9070498.1"/>
    <property type="molecule type" value="Genomic_DNA"/>
</dbReference>